<sequence>MAAPQTIQRGIVKSVLSGDAVIIRGQPKGGPPPEKQLNLSNIVAPKMARRANPNVEASVETKDEPFAWEAREFLRKMVVGKEICFTVEYKVPGTGREYGCLYVGKDPQTGKNVTEALVNEGLVEVRRGGIKPSDDQAKLCDLEDTAKSNSKGKWAPDAQSHVRDVKWALENPRNFVDAHHNKPVQAIVEHVRDGCTLRAFLLPSFQYITVMLSGIKCPMFKREGDKEVADPFADQAKFFVESRLLQRDVEIIMEGVSNQNILGTVLHPNGNITEFLLQEGFARCVDWSMGVVTTGAEKLRSAEKASKEKRLRIWKDYTPSQASIAITEKQFTGKVIEINNADRLVIKTSENQIKEVTLSSIRPPRMADDGTPKDNTKRIRPLYDVPYMFEAREFLRKKLIGKKVNVSVDYIRPGNDGYPERTCATVTIGGINVAEALVSKGFVTVVRYRADDDQRSAHYDELLAAEARAQKNAKGLHSKKEVPIHRVADLSGDTNKARQFLPFLQRAGRSDAIVEFTASGSRVRLYLPKETCLITFLLAGISCPRVPRSLPSGTTEGEPFGEEALSFTKELCMQREVEVEVENIDKAGNFIGWLFVDGVNLSVALVKEGLSKVHFTAERSQYYHTLVSAEEEAKKEKIKIWANYEEPKDIVVVEEAERNVNYKDVVVTEVGEDMKFYAQDMETGPHLEKMMEELRTEMTDTPPLQGAYTPRKGDLCAAKFVDEEWYRARVEKVSGNQANVLYVDYGNREVIPAARLAALPSTFHTLPIQAHEYTLAFVTLPEDPEAKKDAQEAFLKDVLNQQLALNVEYKNQGADMVILLTSDKTTDIGLGLVKDGLVMVEARREKRLQKLVNDYKKAQDAAKNARLNLWQYGDFTGDDAVEFGYKR</sequence>
<keyword evidence="3" id="KW-0677">Repeat</keyword>
<feature type="domain" description="TNase-like" evidence="6">
    <location>
        <begin position="508"/>
        <end position="643"/>
    </location>
</feature>
<comment type="catalytic activity">
    <reaction evidence="4">
        <text>Endonucleolytic cleavage to nucleoside 3'-phosphates and 3'-phosphooligonucleotide end-products.</text>
        <dbReference type="EC" id="3.1.31.1"/>
    </reaction>
</comment>
<dbReference type="GO" id="GO:0005829">
    <property type="term" value="C:cytosol"/>
    <property type="evidence" value="ECO:0007669"/>
    <property type="project" value="UniProtKB-UniRule"/>
</dbReference>
<dbReference type="FunFam" id="2.40.50.90:FF:000003">
    <property type="entry name" value="Staphylococcal nuclease domain-containing protein"/>
    <property type="match status" value="1"/>
</dbReference>
<keyword evidence="2 4" id="KW-0963">Cytoplasm</keyword>
<dbReference type="PANTHER" id="PTHR12302">
    <property type="entry name" value="EBNA2 BINDING PROTEIN P100"/>
    <property type="match status" value="1"/>
</dbReference>
<evidence type="ECO:0000313" key="8">
    <source>
        <dbReference type="Proteomes" id="UP000838412"/>
    </source>
</evidence>
<dbReference type="InterPro" id="IPR035437">
    <property type="entry name" value="SNase_OB-fold_sf"/>
</dbReference>
<feature type="domain" description="TNase-like" evidence="6">
    <location>
        <begin position="6"/>
        <end position="156"/>
    </location>
</feature>
<dbReference type="FunFam" id="2.40.50.90:FF:000005">
    <property type="entry name" value="Staphylococcal nuclease domain-containing protein"/>
    <property type="match status" value="1"/>
</dbReference>
<feature type="domain" description="TNase-like" evidence="6">
    <location>
        <begin position="182"/>
        <end position="316"/>
    </location>
</feature>
<dbReference type="GO" id="GO:1990599">
    <property type="term" value="F:3' overhang single-stranded DNA endodeoxyribonuclease activity"/>
    <property type="evidence" value="ECO:0007669"/>
    <property type="project" value="UniProtKB-EC"/>
</dbReference>
<dbReference type="SUPFAM" id="SSF63748">
    <property type="entry name" value="Tudor/PWWP/MBT"/>
    <property type="match status" value="1"/>
</dbReference>
<dbReference type="Proteomes" id="UP000838412">
    <property type="component" value="Chromosome 18"/>
</dbReference>
<comment type="function">
    <text evidence="4">Endonuclease that mediates miRNA decay of both protein-free and AGO2-loaded miRNAs.</text>
</comment>
<dbReference type="InterPro" id="IPR016685">
    <property type="entry name" value="Silence_cplx_Nase-comp_TudorSN"/>
</dbReference>
<dbReference type="PROSITE" id="PS50830">
    <property type="entry name" value="TNASE_3"/>
    <property type="match status" value="4"/>
</dbReference>
<feature type="domain" description="Tudor" evidence="5">
    <location>
        <begin position="709"/>
        <end position="766"/>
    </location>
</feature>
<dbReference type="GO" id="GO:0031047">
    <property type="term" value="P:regulatory ncRNA-mediated gene silencing"/>
    <property type="evidence" value="ECO:0007669"/>
    <property type="project" value="UniProtKB-UniRule"/>
</dbReference>
<protein>
    <recommendedName>
        <fullName evidence="4">Staphylococcal nuclease domain-containing protein</fullName>
        <ecNumber evidence="4">3.1.31.1</ecNumber>
    </recommendedName>
</protein>
<dbReference type="PANTHER" id="PTHR12302:SF2">
    <property type="entry name" value="STAPHYLOCOCCAL NUCLEASE DOMAIN-CONTAINING PROTEIN 1"/>
    <property type="match status" value="1"/>
</dbReference>
<dbReference type="CDD" id="cd20433">
    <property type="entry name" value="Tudor_TDRD11"/>
    <property type="match status" value="1"/>
</dbReference>
<dbReference type="InterPro" id="IPR016071">
    <property type="entry name" value="Staphylococal_nuclease_OB-fold"/>
</dbReference>
<dbReference type="FunFam" id="2.30.30.140:FF:000018">
    <property type="entry name" value="Serine/threonine-protein kinase 31"/>
    <property type="match status" value="1"/>
</dbReference>
<dbReference type="Gene3D" id="2.30.30.140">
    <property type="match status" value="1"/>
</dbReference>
<dbReference type="PIRSF" id="PIRSF017179">
    <property type="entry name" value="RISC-Tudor-SN"/>
    <property type="match status" value="1"/>
</dbReference>
<comment type="subcellular location">
    <subcellularLocation>
        <location evidence="1 4">Cytoplasm</location>
    </subcellularLocation>
</comment>
<dbReference type="InterPro" id="IPR002999">
    <property type="entry name" value="Tudor"/>
</dbReference>
<keyword evidence="8" id="KW-1185">Reference proteome</keyword>
<dbReference type="InterPro" id="IPR047386">
    <property type="entry name" value="Tudor_TDRD11"/>
</dbReference>
<dbReference type="GO" id="GO:0006402">
    <property type="term" value="P:mRNA catabolic process"/>
    <property type="evidence" value="ECO:0007669"/>
    <property type="project" value="UniProtKB-UniRule"/>
</dbReference>
<dbReference type="EMBL" id="OV696703">
    <property type="protein sequence ID" value="CAH1250586.1"/>
    <property type="molecule type" value="Genomic_DNA"/>
</dbReference>
<dbReference type="SUPFAM" id="SSF50199">
    <property type="entry name" value="Staphylococcal nuclease"/>
    <property type="match status" value="5"/>
</dbReference>
<dbReference type="SMART" id="SM00333">
    <property type="entry name" value="TUDOR"/>
    <property type="match status" value="1"/>
</dbReference>
<proteinExistence type="predicted"/>
<reference evidence="7" key="1">
    <citation type="submission" date="2022-01" db="EMBL/GenBank/DDBJ databases">
        <authorList>
            <person name="Braso-Vives M."/>
        </authorList>
    </citation>
    <scope>NUCLEOTIDE SEQUENCE</scope>
</reference>
<dbReference type="GO" id="GO:0004521">
    <property type="term" value="F:RNA endonuclease activity"/>
    <property type="evidence" value="ECO:0007669"/>
    <property type="project" value="UniProtKB-UniRule"/>
</dbReference>
<dbReference type="CDD" id="cd00175">
    <property type="entry name" value="SNc"/>
    <property type="match status" value="2"/>
</dbReference>
<dbReference type="GO" id="GO:0005634">
    <property type="term" value="C:nucleus"/>
    <property type="evidence" value="ECO:0007669"/>
    <property type="project" value="TreeGrafter"/>
</dbReference>
<dbReference type="FunFam" id="2.40.50.90:FF:000001">
    <property type="entry name" value="Staphylococcal nuclease domain-containing protein"/>
    <property type="match status" value="1"/>
</dbReference>
<evidence type="ECO:0000259" key="6">
    <source>
        <dbReference type="PROSITE" id="PS50830"/>
    </source>
</evidence>
<dbReference type="GO" id="GO:0003723">
    <property type="term" value="F:RNA binding"/>
    <property type="evidence" value="ECO:0007669"/>
    <property type="project" value="UniProtKB-UniRule"/>
</dbReference>
<dbReference type="SMART" id="SM00318">
    <property type="entry name" value="SNc"/>
    <property type="match status" value="4"/>
</dbReference>
<evidence type="ECO:0000256" key="3">
    <source>
        <dbReference type="ARBA" id="ARBA00022737"/>
    </source>
</evidence>
<dbReference type="Pfam" id="PF00567">
    <property type="entry name" value="TUDOR"/>
    <property type="match status" value="1"/>
</dbReference>
<dbReference type="OrthoDB" id="10023235at2759"/>
<organism evidence="7 8">
    <name type="scientific">Branchiostoma lanceolatum</name>
    <name type="common">Common lancelet</name>
    <name type="synonym">Amphioxus lanceolatum</name>
    <dbReference type="NCBI Taxonomy" id="7740"/>
    <lineage>
        <taxon>Eukaryota</taxon>
        <taxon>Metazoa</taxon>
        <taxon>Chordata</taxon>
        <taxon>Cephalochordata</taxon>
        <taxon>Leptocardii</taxon>
        <taxon>Amphioxiformes</taxon>
        <taxon>Branchiostomatidae</taxon>
        <taxon>Branchiostoma</taxon>
    </lineage>
</organism>
<dbReference type="FunFam" id="2.40.50.90:FF:000004">
    <property type="entry name" value="Staphylococcal nuclease domain-containing protein"/>
    <property type="match status" value="1"/>
</dbReference>
<dbReference type="FunFam" id="2.40.50.90:FF:000002">
    <property type="entry name" value="Staphylococcal nuclease domain-containing protein"/>
    <property type="match status" value="1"/>
</dbReference>
<dbReference type="AlphaFoldDB" id="A0A8K0EJ02"/>
<evidence type="ECO:0000256" key="2">
    <source>
        <dbReference type="ARBA" id="ARBA00022490"/>
    </source>
</evidence>
<evidence type="ECO:0000256" key="4">
    <source>
        <dbReference type="PIRNR" id="PIRNR017179"/>
    </source>
</evidence>
<evidence type="ECO:0000313" key="7">
    <source>
        <dbReference type="EMBL" id="CAH1250586.1"/>
    </source>
</evidence>
<name>A0A8K0EJ02_BRALA</name>
<gene>
    <name evidence="7" type="primary">SND1</name>
    <name evidence="7" type="ORF">BLAG_LOCUS11260</name>
</gene>
<dbReference type="EC" id="3.1.31.1" evidence="4"/>
<dbReference type="Gene3D" id="2.40.50.90">
    <property type="match status" value="5"/>
</dbReference>
<accession>A0A8K0EJ02</accession>
<evidence type="ECO:0000256" key="1">
    <source>
        <dbReference type="ARBA" id="ARBA00004496"/>
    </source>
</evidence>
<dbReference type="Pfam" id="PF00565">
    <property type="entry name" value="SNase"/>
    <property type="match status" value="5"/>
</dbReference>
<feature type="domain" description="TNase-like" evidence="6">
    <location>
        <begin position="329"/>
        <end position="479"/>
    </location>
</feature>
<evidence type="ECO:0000259" key="5">
    <source>
        <dbReference type="PROSITE" id="PS50304"/>
    </source>
</evidence>
<dbReference type="GO" id="GO:0031332">
    <property type="term" value="C:RNAi effector complex"/>
    <property type="evidence" value="ECO:0007669"/>
    <property type="project" value="InterPro"/>
</dbReference>
<dbReference type="PROSITE" id="PS50304">
    <property type="entry name" value="TUDOR"/>
    <property type="match status" value="1"/>
</dbReference>